<reference evidence="2" key="1">
    <citation type="journal article" date="2019" name="Int. J. Syst. Evol. Microbiol.">
        <title>The Global Catalogue of Microorganisms (GCM) 10K type strain sequencing project: providing services to taxonomists for standard genome sequencing and annotation.</title>
        <authorList>
            <consortium name="The Broad Institute Genomics Platform"/>
            <consortium name="The Broad Institute Genome Sequencing Center for Infectious Disease"/>
            <person name="Wu L."/>
            <person name="Ma J."/>
        </authorList>
    </citation>
    <scope>NUCLEOTIDE SEQUENCE [LARGE SCALE GENOMIC DNA]</scope>
    <source>
        <strain evidence="2">JCM 9918</strain>
    </source>
</reference>
<keyword evidence="2" id="KW-1185">Reference proteome</keyword>
<dbReference type="Proteomes" id="UP001596112">
    <property type="component" value="Unassembled WGS sequence"/>
</dbReference>
<evidence type="ECO:0000313" key="2">
    <source>
        <dbReference type="Proteomes" id="UP001596112"/>
    </source>
</evidence>
<proteinExistence type="predicted"/>
<protein>
    <submittedName>
        <fullName evidence="1">Uncharacterized protein</fullName>
    </submittedName>
</protein>
<sequence length="173" mass="19194">MTVNLDLPEITDEDIRAQLANQLDACQHGNQPFTPAELETITRYGRAIIGVRDALDYFTADSIRHFRDEFGELGETGAHAMLRGHFRLLDQWSEAYTVLKLDGLPRDDEGAFSPAATRFLGRELVDLQNAGRALHAALAEYVLGKDENGYPYGSLAPAGGYRHVDGMFWIDPA</sequence>
<accession>A0ABW1BL60</accession>
<dbReference type="EMBL" id="JBHSNZ010000055">
    <property type="protein sequence ID" value="MFC5813190.1"/>
    <property type="molecule type" value="Genomic_DNA"/>
</dbReference>
<gene>
    <name evidence="1" type="ORF">ACFQGO_37800</name>
</gene>
<name>A0ABW1BL60_9ACTN</name>
<dbReference type="RefSeq" id="WP_272173133.1">
    <property type="nucleotide sequence ID" value="NZ_JAQOSL010000081.1"/>
</dbReference>
<organism evidence="1 2">
    <name type="scientific">Streptomyces heilongjiangensis</name>
    <dbReference type="NCBI Taxonomy" id="945052"/>
    <lineage>
        <taxon>Bacteria</taxon>
        <taxon>Bacillati</taxon>
        <taxon>Actinomycetota</taxon>
        <taxon>Actinomycetes</taxon>
        <taxon>Kitasatosporales</taxon>
        <taxon>Streptomycetaceae</taxon>
        <taxon>Streptomyces</taxon>
    </lineage>
</organism>
<comment type="caution">
    <text evidence="1">The sequence shown here is derived from an EMBL/GenBank/DDBJ whole genome shotgun (WGS) entry which is preliminary data.</text>
</comment>
<evidence type="ECO:0000313" key="1">
    <source>
        <dbReference type="EMBL" id="MFC5813190.1"/>
    </source>
</evidence>